<reference evidence="1" key="1">
    <citation type="journal article" date="2019" name="bioRxiv">
        <title>The Genome of the Zebra Mussel, Dreissena polymorpha: A Resource for Invasive Species Research.</title>
        <authorList>
            <person name="McCartney M.A."/>
            <person name="Auch B."/>
            <person name="Kono T."/>
            <person name="Mallez S."/>
            <person name="Zhang Y."/>
            <person name="Obille A."/>
            <person name="Becker A."/>
            <person name="Abrahante J.E."/>
            <person name="Garbe J."/>
            <person name="Badalamenti J.P."/>
            <person name="Herman A."/>
            <person name="Mangelson H."/>
            <person name="Liachko I."/>
            <person name="Sullivan S."/>
            <person name="Sone E.D."/>
            <person name="Koren S."/>
            <person name="Silverstein K.A.T."/>
            <person name="Beckman K.B."/>
            <person name="Gohl D.M."/>
        </authorList>
    </citation>
    <scope>NUCLEOTIDE SEQUENCE</scope>
    <source>
        <strain evidence="1">Duluth1</strain>
        <tissue evidence="1">Whole animal</tissue>
    </source>
</reference>
<name>A0A9D4E8J0_DREPO</name>
<reference evidence="1" key="2">
    <citation type="submission" date="2020-11" db="EMBL/GenBank/DDBJ databases">
        <authorList>
            <person name="McCartney M.A."/>
            <person name="Auch B."/>
            <person name="Kono T."/>
            <person name="Mallez S."/>
            <person name="Becker A."/>
            <person name="Gohl D.M."/>
            <person name="Silverstein K.A.T."/>
            <person name="Koren S."/>
            <person name="Bechman K.B."/>
            <person name="Herman A."/>
            <person name="Abrahante J.E."/>
            <person name="Garbe J."/>
        </authorList>
    </citation>
    <scope>NUCLEOTIDE SEQUENCE</scope>
    <source>
        <strain evidence="1">Duluth1</strain>
        <tissue evidence="1">Whole animal</tissue>
    </source>
</reference>
<dbReference type="AlphaFoldDB" id="A0A9D4E8J0"/>
<keyword evidence="2" id="KW-1185">Reference proteome</keyword>
<accession>A0A9D4E8J0</accession>
<evidence type="ECO:0000313" key="2">
    <source>
        <dbReference type="Proteomes" id="UP000828390"/>
    </source>
</evidence>
<dbReference type="EMBL" id="JAIWYP010000009">
    <property type="protein sequence ID" value="KAH3773805.1"/>
    <property type="molecule type" value="Genomic_DNA"/>
</dbReference>
<protein>
    <submittedName>
        <fullName evidence="1">Uncharacterized protein</fullName>
    </submittedName>
</protein>
<evidence type="ECO:0000313" key="1">
    <source>
        <dbReference type="EMBL" id="KAH3773805.1"/>
    </source>
</evidence>
<gene>
    <name evidence="1" type="ORF">DPMN_175175</name>
</gene>
<proteinExistence type="predicted"/>
<organism evidence="1 2">
    <name type="scientific">Dreissena polymorpha</name>
    <name type="common">Zebra mussel</name>
    <name type="synonym">Mytilus polymorpha</name>
    <dbReference type="NCBI Taxonomy" id="45954"/>
    <lineage>
        <taxon>Eukaryota</taxon>
        <taxon>Metazoa</taxon>
        <taxon>Spiralia</taxon>
        <taxon>Lophotrochozoa</taxon>
        <taxon>Mollusca</taxon>
        <taxon>Bivalvia</taxon>
        <taxon>Autobranchia</taxon>
        <taxon>Heteroconchia</taxon>
        <taxon>Euheterodonta</taxon>
        <taxon>Imparidentia</taxon>
        <taxon>Neoheterodontei</taxon>
        <taxon>Myida</taxon>
        <taxon>Dreissenoidea</taxon>
        <taxon>Dreissenidae</taxon>
        <taxon>Dreissena</taxon>
    </lineage>
</organism>
<sequence>MHTIVALETKKYLFIDARSLNGDPSSFITTLSSFDHRTVLVQALSPRRHIKRRNAISDDRCVRSKTSAR</sequence>
<dbReference type="Proteomes" id="UP000828390">
    <property type="component" value="Unassembled WGS sequence"/>
</dbReference>
<comment type="caution">
    <text evidence="1">The sequence shown here is derived from an EMBL/GenBank/DDBJ whole genome shotgun (WGS) entry which is preliminary data.</text>
</comment>